<dbReference type="AlphaFoldDB" id="A0AA48L2L8"/>
<reference evidence="1" key="1">
    <citation type="journal article" date="2023" name="BMC Genomics">
        <title>Chromosome-level genome assemblies of Cutaneotrichosporon spp. (Trichosporonales, Basidiomycota) reveal imbalanced evolution between nucleotide sequences and chromosome synteny.</title>
        <authorList>
            <person name="Kobayashi Y."/>
            <person name="Kayamori A."/>
            <person name="Aoki K."/>
            <person name="Shiwa Y."/>
            <person name="Matsutani M."/>
            <person name="Fujita N."/>
            <person name="Sugita T."/>
            <person name="Iwasaki W."/>
            <person name="Tanaka N."/>
            <person name="Takashima M."/>
        </authorList>
    </citation>
    <scope>NUCLEOTIDE SEQUENCE</scope>
    <source>
        <strain evidence="1">HIS019</strain>
    </source>
</reference>
<sequence>MILMRHQSSFAHHSTIQLHSPRKLFSCTVSPHTFVRVLDPDTLTPVTLIRSSRKIGHLHLSTTPFPPCVFAARVFTRDSPFYSHSPLFSILKID</sequence>
<dbReference type="EMBL" id="AP028213">
    <property type="protein sequence ID" value="BEI89468.1"/>
    <property type="molecule type" value="Genomic_DNA"/>
</dbReference>
<dbReference type="Proteomes" id="UP001233271">
    <property type="component" value="Chromosome 2"/>
</dbReference>
<accession>A0AA48L2L8</accession>
<dbReference type="RefSeq" id="XP_060454734.1">
    <property type="nucleotide sequence ID" value="XM_060597885.1"/>
</dbReference>
<dbReference type="KEGG" id="ccac:CcaHIS019_0208300"/>
<organism evidence="1 2">
    <name type="scientific">Cutaneotrichosporon cavernicola</name>
    <dbReference type="NCBI Taxonomy" id="279322"/>
    <lineage>
        <taxon>Eukaryota</taxon>
        <taxon>Fungi</taxon>
        <taxon>Dikarya</taxon>
        <taxon>Basidiomycota</taxon>
        <taxon>Agaricomycotina</taxon>
        <taxon>Tremellomycetes</taxon>
        <taxon>Trichosporonales</taxon>
        <taxon>Trichosporonaceae</taxon>
        <taxon>Cutaneotrichosporon</taxon>
    </lineage>
</organism>
<evidence type="ECO:0000313" key="1">
    <source>
        <dbReference type="EMBL" id="BEI89468.1"/>
    </source>
</evidence>
<gene>
    <name evidence="1" type="ORF">CcaverHIS019_0208300</name>
</gene>
<name>A0AA48L2L8_9TREE</name>
<protein>
    <submittedName>
        <fullName evidence="1">Uncharacterized protein</fullName>
    </submittedName>
</protein>
<keyword evidence="2" id="KW-1185">Reference proteome</keyword>
<dbReference type="GeneID" id="85493339"/>
<proteinExistence type="predicted"/>
<evidence type="ECO:0000313" key="2">
    <source>
        <dbReference type="Proteomes" id="UP001233271"/>
    </source>
</evidence>